<dbReference type="SMART" id="SM00220">
    <property type="entry name" value="S_TKc"/>
    <property type="match status" value="1"/>
</dbReference>
<dbReference type="AlphaFoldDB" id="H6MRA5"/>
<dbReference type="PROSITE" id="PS50011">
    <property type="entry name" value="PROTEIN_KINASE_DOM"/>
    <property type="match status" value="1"/>
</dbReference>
<dbReference type="Gene3D" id="1.10.510.10">
    <property type="entry name" value="Transferase(Phosphotransferase) domain 1"/>
    <property type="match status" value="1"/>
</dbReference>
<reference evidence="3 4" key="1">
    <citation type="journal article" date="2012" name="Appl. Environ. Microbiol.">
        <title>Involvement of two latex-clearing proteins during rubber degradation and insights into the subsequent degradation pathway revealed by the genome sequence of Gordonia polyisoprenivorans strain VH2.</title>
        <authorList>
            <person name="Hiessl S."/>
            <person name="Schuldes J."/>
            <person name="Thurmer A."/>
            <person name="Halbsguth T."/>
            <person name="Broker D."/>
            <person name="Angelov A."/>
            <person name="Liebl W."/>
            <person name="Daniel R."/>
            <person name="Steinbuchel A."/>
        </authorList>
    </citation>
    <scope>NUCLEOTIDE SEQUENCE [LARGE SCALE GENOMIC DNA]</scope>
    <source>
        <strain evidence="4">DSM 44266 / VH2</strain>
    </source>
</reference>
<dbReference type="InterPro" id="IPR000719">
    <property type="entry name" value="Prot_kinase_dom"/>
</dbReference>
<dbReference type="SUPFAM" id="SSF56112">
    <property type="entry name" value="Protein kinase-like (PK-like)"/>
    <property type="match status" value="1"/>
</dbReference>
<protein>
    <recommendedName>
        <fullName evidence="2">Protein kinase domain-containing protein</fullName>
    </recommendedName>
</protein>
<feature type="region of interest" description="Disordered" evidence="1">
    <location>
        <begin position="844"/>
        <end position="863"/>
    </location>
</feature>
<name>H6MRA5_GORPV</name>
<dbReference type="EMBL" id="CP003119">
    <property type="protein sequence ID" value="AFA71250.1"/>
    <property type="molecule type" value="Genomic_DNA"/>
</dbReference>
<dbReference type="InterPro" id="IPR056955">
    <property type="entry name" value="ORC-CDC6-like"/>
</dbReference>
<dbReference type="GO" id="GO:0005524">
    <property type="term" value="F:ATP binding"/>
    <property type="evidence" value="ECO:0007669"/>
    <property type="project" value="InterPro"/>
</dbReference>
<dbReference type="KEGG" id="gpo:GPOL_c01770"/>
<dbReference type="GO" id="GO:0004672">
    <property type="term" value="F:protein kinase activity"/>
    <property type="evidence" value="ECO:0007669"/>
    <property type="project" value="InterPro"/>
</dbReference>
<evidence type="ECO:0000313" key="3">
    <source>
        <dbReference type="EMBL" id="AFA71250.1"/>
    </source>
</evidence>
<dbReference type="eggNOG" id="COG0515">
    <property type="taxonomic scope" value="Bacteria"/>
</dbReference>
<accession>H6MRA5</accession>
<evidence type="ECO:0000259" key="2">
    <source>
        <dbReference type="PROSITE" id="PS50011"/>
    </source>
</evidence>
<sequence>MTNLTCFWHPELGYQDLSLSDTCPDCGRTMGHCLVHIPISNLKGFRVISSIDRGYYSATYVAEGLLGQKVCLKVIPKQIYALRSKDFIAECRTHAEVASGTQHLVDIRDAFDASVLFEGEQAPLDCHVAVLDYIEGSSLRSFLEHTSPPTSTTAAQIASDLLRLLQELENKGVFHNDLHGGNILVQRLSADRVRGDEAIDPFTRVVAVDLGSVLDTSRSDEKAQIADTHQVTAHLMRLALRVVPDPVTAPDIEYRLALALNDIANLLKPDNISQRNPNYSDLIFGIKSAFVAATSPWKEPSEGLIRFGDSFNAQTMRPWFVPRLLVDPDNEWTRRIESSGPLVVTGMRGCGKTMLLRALQFHARASSFDDNGPDFTPDAILDKLKLDGYVGLYVSCNRLLDGLGKPDGPLHEPHTRLFLCYARESLQALRHLAEIGGRSVLNPVAPQPIVSLIKSLVGNSIVTDGDSLHVLERKILEMLRSLESGSSEYQLAAHPAVAMPSLAAAVTECADTWTGARVLFLLDDVSTRHLNENSIQSLLSSLMFVNESCAFKVTTEAQTLELVLKSPGLVETARSGRDYDTFDLASAIYAKLRDSQGRAGREFVARVLQQRADLTPSHPHWTPREILGDQPLVEIARRIASSTEASHDRKNVYFGLSALAAVCVGDIGDVISIYELILSRSGNISTVPVAPKHQSSAFQEFCSRRLYQLSRRGGLLKQFADGFAKASHDLLIQSAQRNPDRIRDYASIYVRVTAGDTDRQLKQLRELMDAGVFVLTGGPDAPRTKARDSDPLAQYTLTFRKLLGLSSAIGLSQRDRFELSGQNLIEWLDHPEISTEILKRNLATTSPSEVAHPRSSPQADGPVPDLTLFDSFETDSQPTFKSGSSGRVLELREAVPLPAVTELDLSDLNSLKPAYLVTALGFEERALESTRRVLANFLPQDTITVSYPLNGFGSQIAELLAESSSRVRTVASADVINTDSMPRSSLGVVDITGLSKKFIYHAVRKLLIRDRKVVVVYTEADRYYPLDEDVASRLDTAQDDDYARLEACQDILTGEVRPYRFVALHEPEVDDGRRRVLVATSSAKHERLFSLLEERDYDHVEILAPSGVSPREQLALLAARVAAQDANSCEIRLIPANDLSDALLATRRAYEAYYALSNFNFEVGLTGSKLHAVALAAASTSLKFSQAWYVEPHRFDSKRFTEGVGTTHALLLETPPD</sequence>
<dbReference type="STRING" id="1112204.GPOL_c01770"/>
<dbReference type="Proteomes" id="UP000009154">
    <property type="component" value="Chromosome"/>
</dbReference>
<organism evidence="3 4">
    <name type="scientific">Gordonia polyisoprenivorans (strain DSM 44266 / VH2)</name>
    <dbReference type="NCBI Taxonomy" id="1112204"/>
    <lineage>
        <taxon>Bacteria</taxon>
        <taxon>Bacillati</taxon>
        <taxon>Actinomycetota</taxon>
        <taxon>Actinomycetes</taxon>
        <taxon>Mycobacteriales</taxon>
        <taxon>Gordoniaceae</taxon>
        <taxon>Gordonia</taxon>
    </lineage>
</organism>
<keyword evidence="4" id="KW-1185">Reference proteome</keyword>
<gene>
    <name evidence="3" type="ordered locus">GPOL_c01770</name>
</gene>
<dbReference type="HOGENOM" id="CLU_267245_0_0_11"/>
<feature type="domain" description="Protein kinase" evidence="2">
    <location>
        <begin position="45"/>
        <end position="343"/>
    </location>
</feature>
<evidence type="ECO:0000256" key="1">
    <source>
        <dbReference type="SAM" id="MobiDB-lite"/>
    </source>
</evidence>
<dbReference type="InterPro" id="IPR011009">
    <property type="entry name" value="Kinase-like_dom_sf"/>
</dbReference>
<evidence type="ECO:0000313" key="4">
    <source>
        <dbReference type="Proteomes" id="UP000009154"/>
    </source>
</evidence>
<proteinExistence type="predicted"/>
<dbReference type="Pfam" id="PF24389">
    <property type="entry name" value="ORC-CDC6-like"/>
    <property type="match status" value="1"/>
</dbReference>